<dbReference type="Pfam" id="PF00213">
    <property type="entry name" value="OSCP"/>
    <property type="match status" value="1"/>
</dbReference>
<dbReference type="GO" id="GO:0016020">
    <property type="term" value="C:membrane"/>
    <property type="evidence" value="ECO:0007669"/>
    <property type="project" value="UniProtKB-SubCell"/>
</dbReference>
<protein>
    <submittedName>
        <fullName evidence="7">ATP synthase delta chain</fullName>
        <ecNumber evidence="7">3.6.3.14</ecNumber>
    </submittedName>
</protein>
<evidence type="ECO:0000256" key="3">
    <source>
        <dbReference type="ARBA" id="ARBA00022781"/>
    </source>
</evidence>
<dbReference type="EMBL" id="UOFO01000094">
    <property type="protein sequence ID" value="VAW86460.1"/>
    <property type="molecule type" value="Genomic_DNA"/>
</dbReference>
<evidence type="ECO:0000256" key="5">
    <source>
        <dbReference type="ARBA" id="ARBA00023136"/>
    </source>
</evidence>
<dbReference type="Gene3D" id="1.10.520.20">
    <property type="entry name" value="N-terminal domain of the delta subunit of the F1F0-ATP synthase"/>
    <property type="match status" value="1"/>
</dbReference>
<keyword evidence="4" id="KW-0406">Ion transport</keyword>
<sequence length="178" mass="18831">MADNSTLARPYARAIFDLAQGEKNLEKWSNVVGLLATIVSDVSMAAAISHPAIAKEKLAAAVITIGSDVFDEKAQNLIKLLVENGRLNLVPAMAELYEGYRAEAESTVQAEVIVATKLDEAQQQQLATALKKRLGRDVEISCSIDKSLLGGAIIRAGDLVIDGSVSGQLNKLANALTG</sequence>
<dbReference type="InterPro" id="IPR020781">
    <property type="entry name" value="ATPase_OSCP/d_CS"/>
</dbReference>
<evidence type="ECO:0000313" key="7">
    <source>
        <dbReference type="EMBL" id="VAW86460.1"/>
    </source>
</evidence>
<dbReference type="InterPro" id="IPR026015">
    <property type="entry name" value="ATP_synth_OSCP/delta_N_sf"/>
</dbReference>
<dbReference type="EC" id="3.6.3.14" evidence="7"/>
<reference evidence="7" key="1">
    <citation type="submission" date="2018-06" db="EMBL/GenBank/DDBJ databases">
        <authorList>
            <person name="Zhirakovskaya E."/>
        </authorList>
    </citation>
    <scope>NUCLEOTIDE SEQUENCE</scope>
</reference>
<accession>A0A3B0ZBV2</accession>
<dbReference type="NCBIfam" id="NF004402">
    <property type="entry name" value="PRK05758.2-2"/>
    <property type="match status" value="1"/>
</dbReference>
<keyword evidence="2" id="KW-0813">Transport</keyword>
<dbReference type="GO" id="GO:0046933">
    <property type="term" value="F:proton-transporting ATP synthase activity, rotational mechanism"/>
    <property type="evidence" value="ECO:0007669"/>
    <property type="project" value="InterPro"/>
</dbReference>
<dbReference type="PRINTS" id="PR00125">
    <property type="entry name" value="ATPASEDELTA"/>
</dbReference>
<name>A0A3B0ZBV2_9ZZZZ</name>
<dbReference type="SUPFAM" id="SSF47928">
    <property type="entry name" value="N-terminal domain of the delta subunit of the F1F0-ATP synthase"/>
    <property type="match status" value="1"/>
</dbReference>
<keyword evidence="7" id="KW-0378">Hydrolase</keyword>
<evidence type="ECO:0000256" key="2">
    <source>
        <dbReference type="ARBA" id="ARBA00022448"/>
    </source>
</evidence>
<dbReference type="GO" id="GO:0016787">
    <property type="term" value="F:hydrolase activity"/>
    <property type="evidence" value="ECO:0007669"/>
    <property type="project" value="UniProtKB-KW"/>
</dbReference>
<keyword evidence="3" id="KW-0375">Hydrogen ion transport</keyword>
<dbReference type="PANTHER" id="PTHR11910">
    <property type="entry name" value="ATP SYNTHASE DELTA CHAIN"/>
    <property type="match status" value="1"/>
</dbReference>
<dbReference type="AlphaFoldDB" id="A0A3B0ZBV2"/>
<dbReference type="NCBIfam" id="TIGR01145">
    <property type="entry name" value="ATP_synt_delta"/>
    <property type="match status" value="1"/>
</dbReference>
<dbReference type="HAMAP" id="MF_01416">
    <property type="entry name" value="ATP_synth_delta_bact"/>
    <property type="match status" value="1"/>
</dbReference>
<comment type="subcellular location">
    <subcellularLocation>
        <location evidence="1">Membrane</location>
    </subcellularLocation>
</comment>
<evidence type="ECO:0000256" key="6">
    <source>
        <dbReference type="ARBA" id="ARBA00023310"/>
    </source>
</evidence>
<dbReference type="InterPro" id="IPR000711">
    <property type="entry name" value="ATPase_OSCP/dsu"/>
</dbReference>
<keyword evidence="5" id="KW-0472">Membrane</keyword>
<dbReference type="PROSITE" id="PS00389">
    <property type="entry name" value="ATPASE_DELTA"/>
    <property type="match status" value="1"/>
</dbReference>
<keyword evidence="6" id="KW-0066">ATP synthesis</keyword>
<proteinExistence type="inferred from homology"/>
<organism evidence="7">
    <name type="scientific">hydrothermal vent metagenome</name>
    <dbReference type="NCBI Taxonomy" id="652676"/>
    <lineage>
        <taxon>unclassified sequences</taxon>
        <taxon>metagenomes</taxon>
        <taxon>ecological metagenomes</taxon>
    </lineage>
</organism>
<evidence type="ECO:0000256" key="4">
    <source>
        <dbReference type="ARBA" id="ARBA00023065"/>
    </source>
</evidence>
<gene>
    <name evidence="7" type="ORF">MNBD_GAMMA16-2272</name>
</gene>
<evidence type="ECO:0000256" key="1">
    <source>
        <dbReference type="ARBA" id="ARBA00004370"/>
    </source>
</evidence>